<sequence>MAPVQATTIPLLLDHKDVVVEAVTGSGKTLAYLVPAFEMFQQPNNAKTIRASKRHVLGMIILPTRELALQVSDIARKFAACVKRVAELEVVIQVFIGGRLLEVDEQAYNDEGGNLVVCTPGRMYELMLECQDLKLKTLEFLVMDEGDRLLSMGFAAQIDTILSYLPKQRRTGLFSATQTKEVKELARAGLRNAQLVKVKVQTSVVTGREGAEKVMKQQDVDRPTVPSTLVNYYMTVPQSGKMDELMELLKAMEAPEKTIVYVHTCAAVEFFEYALKNLLQGTGVALNALHGQMPQDKRKKVFKGFAAKPGPSVLICTDIAARGLDITDVKMVIQYDPPTDPTTFIHRIGRTARMGKAGQSLVFLTPQENEYVPFMQMQNVHLEAMPAKHWAPKVKDEAADEEDDDDEDDEEDGKPRTKGIQGKEKKQDKKERGKIYTAEERAQYRESLMCKSPSIMAIRRACLQDRHMVDLGMKACMGFIRAYKEHMCSAILKFKKLQWRDVFNAYALLRVPKMPELKHAHMKKKAKLLLQDEFLGINLEDIPYLRISDERQHWANETRKQEEEKKRQEERQQARTMRDKKRAEVKSMKLAGRAKARQWREYEVQELWDEARLLKKMKTHKISEQQFAKLTGEDKILDAIKKRKRPKDSEGDEEGPPQKQRKGQPNAKRAQ</sequence>
<dbReference type="Pfam" id="PF00270">
    <property type="entry name" value="DEAD"/>
    <property type="match status" value="1"/>
</dbReference>
<dbReference type="SMART" id="SM00487">
    <property type="entry name" value="DEXDc"/>
    <property type="match status" value="1"/>
</dbReference>
<keyword evidence="4 6" id="KW-0067">ATP-binding</keyword>
<evidence type="ECO:0000256" key="2">
    <source>
        <dbReference type="ARBA" id="ARBA00022801"/>
    </source>
</evidence>
<dbReference type="EC" id="3.6.4.13" evidence="6"/>
<dbReference type="InterPro" id="IPR001650">
    <property type="entry name" value="Helicase_C-like"/>
</dbReference>
<comment type="function">
    <text evidence="6">RNA helicase.</text>
</comment>
<evidence type="ECO:0000256" key="5">
    <source>
        <dbReference type="ARBA" id="ARBA00022884"/>
    </source>
</evidence>
<accession>A0A7S4G346</accession>
<keyword evidence="3 6" id="KW-0347">Helicase</keyword>
<dbReference type="EMBL" id="HBJA01101367">
    <property type="protein sequence ID" value="CAE0823715.1"/>
    <property type="molecule type" value="Transcribed_RNA"/>
</dbReference>
<evidence type="ECO:0000256" key="1">
    <source>
        <dbReference type="ARBA" id="ARBA00022741"/>
    </source>
</evidence>
<protein>
    <recommendedName>
        <fullName evidence="6">ATP-dependent RNA helicase</fullName>
        <ecNumber evidence="6">3.6.4.13</ecNumber>
    </recommendedName>
</protein>
<evidence type="ECO:0000256" key="4">
    <source>
        <dbReference type="ARBA" id="ARBA00022840"/>
    </source>
</evidence>
<feature type="compositionally biased region" description="Basic and acidic residues" evidence="7">
    <location>
        <begin position="421"/>
        <end position="434"/>
    </location>
</feature>
<dbReference type="SUPFAM" id="SSF52540">
    <property type="entry name" value="P-loop containing nucleoside triphosphate hydrolases"/>
    <property type="match status" value="1"/>
</dbReference>
<evidence type="ECO:0000259" key="9">
    <source>
        <dbReference type="PROSITE" id="PS51194"/>
    </source>
</evidence>
<evidence type="ECO:0000256" key="7">
    <source>
        <dbReference type="SAM" id="MobiDB-lite"/>
    </source>
</evidence>
<evidence type="ECO:0000313" key="10">
    <source>
        <dbReference type="EMBL" id="CAE0823715.1"/>
    </source>
</evidence>
<comment type="domain">
    <text evidence="6">The Q motif is unique to and characteristic of the DEAD box family of RNA helicases and controls ATP binding and hydrolysis.</text>
</comment>
<feature type="compositionally biased region" description="Basic and acidic residues" evidence="7">
    <location>
        <begin position="556"/>
        <end position="587"/>
    </location>
</feature>
<feature type="region of interest" description="Disordered" evidence="7">
    <location>
        <begin position="388"/>
        <end position="434"/>
    </location>
</feature>
<dbReference type="SMART" id="SM01178">
    <property type="entry name" value="DUF4217"/>
    <property type="match status" value="1"/>
</dbReference>
<dbReference type="PANTHER" id="PTHR24031">
    <property type="entry name" value="RNA HELICASE"/>
    <property type="match status" value="1"/>
</dbReference>
<dbReference type="InterPro" id="IPR014001">
    <property type="entry name" value="Helicase_ATP-bd"/>
</dbReference>
<dbReference type="GO" id="GO:0005524">
    <property type="term" value="F:ATP binding"/>
    <property type="evidence" value="ECO:0007669"/>
    <property type="project" value="UniProtKB-UniRule"/>
</dbReference>
<dbReference type="InterPro" id="IPR027417">
    <property type="entry name" value="P-loop_NTPase"/>
</dbReference>
<keyword evidence="1 6" id="KW-0547">Nucleotide-binding</keyword>
<evidence type="ECO:0000256" key="6">
    <source>
        <dbReference type="RuleBase" id="RU365068"/>
    </source>
</evidence>
<keyword evidence="5 6" id="KW-0694">RNA-binding</keyword>
<comment type="catalytic activity">
    <reaction evidence="6">
        <text>ATP + H2O = ADP + phosphate + H(+)</text>
        <dbReference type="Rhea" id="RHEA:13065"/>
        <dbReference type="ChEBI" id="CHEBI:15377"/>
        <dbReference type="ChEBI" id="CHEBI:15378"/>
        <dbReference type="ChEBI" id="CHEBI:30616"/>
        <dbReference type="ChEBI" id="CHEBI:43474"/>
        <dbReference type="ChEBI" id="CHEBI:456216"/>
        <dbReference type="EC" id="3.6.4.13"/>
    </reaction>
</comment>
<feature type="region of interest" description="Disordered" evidence="7">
    <location>
        <begin position="556"/>
        <end position="589"/>
    </location>
</feature>
<dbReference type="CDD" id="cd17960">
    <property type="entry name" value="DEADc_DDX55"/>
    <property type="match status" value="1"/>
</dbReference>
<dbReference type="GO" id="GO:0003723">
    <property type="term" value="F:RNA binding"/>
    <property type="evidence" value="ECO:0007669"/>
    <property type="project" value="UniProtKB-UniRule"/>
</dbReference>
<name>A0A7S4G346_9EUGL</name>
<dbReference type="AlphaFoldDB" id="A0A7S4G346"/>
<dbReference type="Pfam" id="PF00271">
    <property type="entry name" value="Helicase_C"/>
    <property type="match status" value="1"/>
</dbReference>
<dbReference type="GO" id="GO:0016787">
    <property type="term" value="F:hydrolase activity"/>
    <property type="evidence" value="ECO:0007669"/>
    <property type="project" value="UniProtKB-KW"/>
</dbReference>
<proteinExistence type="inferred from homology"/>
<dbReference type="PROSITE" id="PS51194">
    <property type="entry name" value="HELICASE_CTER"/>
    <property type="match status" value="1"/>
</dbReference>
<feature type="compositionally biased region" description="Acidic residues" evidence="7">
    <location>
        <begin position="398"/>
        <end position="412"/>
    </location>
</feature>
<dbReference type="CDD" id="cd18787">
    <property type="entry name" value="SF2_C_DEAD"/>
    <property type="match status" value="1"/>
</dbReference>
<organism evidence="10">
    <name type="scientific">Eutreptiella gymnastica</name>
    <dbReference type="NCBI Taxonomy" id="73025"/>
    <lineage>
        <taxon>Eukaryota</taxon>
        <taxon>Discoba</taxon>
        <taxon>Euglenozoa</taxon>
        <taxon>Euglenida</taxon>
        <taxon>Spirocuta</taxon>
        <taxon>Euglenophyceae</taxon>
        <taxon>Eutreptiales</taxon>
        <taxon>Eutreptiaceae</taxon>
        <taxon>Eutreptiella</taxon>
    </lineage>
</organism>
<comment type="similarity">
    <text evidence="6">Belongs to the DEAD box helicase family.</text>
</comment>
<reference evidence="10" key="1">
    <citation type="submission" date="2021-01" db="EMBL/GenBank/DDBJ databases">
        <authorList>
            <person name="Corre E."/>
            <person name="Pelletier E."/>
            <person name="Niang G."/>
            <person name="Scheremetjew M."/>
            <person name="Finn R."/>
            <person name="Kale V."/>
            <person name="Holt S."/>
            <person name="Cochrane G."/>
            <person name="Meng A."/>
            <person name="Brown T."/>
            <person name="Cohen L."/>
        </authorList>
    </citation>
    <scope>NUCLEOTIDE SEQUENCE</scope>
    <source>
        <strain evidence="10">CCMP1594</strain>
    </source>
</reference>
<feature type="domain" description="Helicase ATP-binding" evidence="8">
    <location>
        <begin position="9"/>
        <end position="196"/>
    </location>
</feature>
<evidence type="ECO:0000259" key="8">
    <source>
        <dbReference type="PROSITE" id="PS51192"/>
    </source>
</evidence>
<dbReference type="InterPro" id="IPR025313">
    <property type="entry name" value="SPB4-like_CTE"/>
</dbReference>
<feature type="domain" description="Helicase C-terminal" evidence="9">
    <location>
        <begin position="241"/>
        <end position="402"/>
    </location>
</feature>
<gene>
    <name evidence="10" type="ORF">EGYM00163_LOCUS34918</name>
</gene>
<keyword evidence="2 6" id="KW-0378">Hydrolase</keyword>
<dbReference type="Pfam" id="PF13959">
    <property type="entry name" value="CTE_SPB4"/>
    <property type="match status" value="1"/>
</dbReference>
<dbReference type="Gene3D" id="3.40.50.300">
    <property type="entry name" value="P-loop containing nucleotide triphosphate hydrolases"/>
    <property type="match status" value="2"/>
</dbReference>
<dbReference type="InterPro" id="IPR011545">
    <property type="entry name" value="DEAD/DEAH_box_helicase_dom"/>
</dbReference>
<dbReference type="PROSITE" id="PS51192">
    <property type="entry name" value="HELICASE_ATP_BIND_1"/>
    <property type="match status" value="1"/>
</dbReference>
<dbReference type="SMART" id="SM00490">
    <property type="entry name" value="HELICc"/>
    <property type="match status" value="1"/>
</dbReference>
<evidence type="ECO:0000256" key="3">
    <source>
        <dbReference type="ARBA" id="ARBA00022806"/>
    </source>
</evidence>
<dbReference type="GO" id="GO:0003724">
    <property type="term" value="F:RNA helicase activity"/>
    <property type="evidence" value="ECO:0007669"/>
    <property type="project" value="UniProtKB-EC"/>
</dbReference>
<feature type="region of interest" description="Disordered" evidence="7">
    <location>
        <begin position="632"/>
        <end position="671"/>
    </location>
</feature>